<dbReference type="PANTHER" id="PTHR24333:SF5">
    <property type="entry name" value="VENT HOMEOBOX"/>
    <property type="match status" value="1"/>
</dbReference>
<dbReference type="CDD" id="cd00086">
    <property type="entry name" value="homeodomain"/>
    <property type="match status" value="1"/>
</dbReference>
<evidence type="ECO:0000256" key="1">
    <source>
        <dbReference type="ARBA" id="ARBA00004123"/>
    </source>
</evidence>
<evidence type="ECO:0000256" key="3">
    <source>
        <dbReference type="ARBA" id="ARBA00023155"/>
    </source>
</evidence>
<evidence type="ECO:0000256" key="4">
    <source>
        <dbReference type="ARBA" id="ARBA00023242"/>
    </source>
</evidence>
<dbReference type="InterPro" id="IPR009057">
    <property type="entry name" value="Homeodomain-like_sf"/>
</dbReference>
<dbReference type="SMART" id="SM00389">
    <property type="entry name" value="HOX"/>
    <property type="match status" value="1"/>
</dbReference>
<dbReference type="PROSITE" id="PS50071">
    <property type="entry name" value="HOMEOBOX_2"/>
    <property type="match status" value="1"/>
</dbReference>
<feature type="compositionally biased region" description="Low complexity" evidence="7">
    <location>
        <begin position="265"/>
        <end position="285"/>
    </location>
</feature>
<evidence type="ECO:0000259" key="8">
    <source>
        <dbReference type="PROSITE" id="PS50071"/>
    </source>
</evidence>
<evidence type="ECO:0000256" key="6">
    <source>
        <dbReference type="RuleBase" id="RU000682"/>
    </source>
</evidence>
<dbReference type="EMBL" id="KB632384">
    <property type="protein sequence ID" value="ERL94315.1"/>
    <property type="molecule type" value="Genomic_DNA"/>
</dbReference>
<feature type="compositionally biased region" description="Basic and acidic residues" evidence="7">
    <location>
        <begin position="243"/>
        <end position="257"/>
    </location>
</feature>
<feature type="region of interest" description="Disordered" evidence="7">
    <location>
        <begin position="123"/>
        <end position="142"/>
    </location>
</feature>
<organism evidence="9">
    <name type="scientific">Dendroctonus ponderosae</name>
    <name type="common">Mountain pine beetle</name>
    <dbReference type="NCBI Taxonomy" id="77166"/>
    <lineage>
        <taxon>Eukaryota</taxon>
        <taxon>Metazoa</taxon>
        <taxon>Ecdysozoa</taxon>
        <taxon>Arthropoda</taxon>
        <taxon>Hexapoda</taxon>
        <taxon>Insecta</taxon>
        <taxon>Pterygota</taxon>
        <taxon>Neoptera</taxon>
        <taxon>Endopterygota</taxon>
        <taxon>Coleoptera</taxon>
        <taxon>Polyphaga</taxon>
        <taxon>Cucujiformia</taxon>
        <taxon>Curculionidae</taxon>
        <taxon>Scolytinae</taxon>
        <taxon>Dendroctonus</taxon>
    </lineage>
</organism>
<feature type="domain" description="Homeobox" evidence="8">
    <location>
        <begin position="175"/>
        <end position="235"/>
    </location>
</feature>
<feature type="non-terminal residue" evidence="9">
    <location>
        <position position="363"/>
    </location>
</feature>
<name>N6U0Q1_DENPD</name>
<dbReference type="InterPro" id="IPR017970">
    <property type="entry name" value="Homeobox_CS"/>
</dbReference>
<feature type="non-terminal residue" evidence="9">
    <location>
        <position position="1"/>
    </location>
</feature>
<dbReference type="PRINTS" id="PR00024">
    <property type="entry name" value="HOMEOBOX"/>
</dbReference>
<gene>
    <name evidence="10" type="ORF">D910_11596</name>
    <name evidence="9" type="ORF">YQE_09154</name>
</gene>
<evidence type="ECO:0000256" key="5">
    <source>
        <dbReference type="PROSITE-ProRule" id="PRU00108"/>
    </source>
</evidence>
<dbReference type="PROSITE" id="PS00027">
    <property type="entry name" value="HOMEOBOX_1"/>
    <property type="match status" value="1"/>
</dbReference>
<dbReference type="InterPro" id="IPR020479">
    <property type="entry name" value="HD_metazoa"/>
</dbReference>
<evidence type="ECO:0000313" key="11">
    <source>
        <dbReference type="Proteomes" id="UP000030742"/>
    </source>
</evidence>
<evidence type="ECO:0000256" key="7">
    <source>
        <dbReference type="SAM" id="MobiDB-lite"/>
    </source>
</evidence>
<dbReference type="InterPro" id="IPR050848">
    <property type="entry name" value="Homeobox_TF"/>
</dbReference>
<dbReference type="EMBL" id="KB741077">
    <property type="protein sequence ID" value="ENN74181.1"/>
    <property type="molecule type" value="Genomic_DNA"/>
</dbReference>
<dbReference type="Gene3D" id="1.10.10.60">
    <property type="entry name" value="Homeodomain-like"/>
    <property type="match status" value="1"/>
</dbReference>
<dbReference type="Pfam" id="PF00046">
    <property type="entry name" value="Homeodomain"/>
    <property type="match status" value="1"/>
</dbReference>
<dbReference type="OMA" id="KWKKIDN"/>
<keyword evidence="2 5" id="KW-0238">DNA-binding</keyword>
<dbReference type="STRING" id="77166.N6U0Q1"/>
<dbReference type="AlphaFoldDB" id="N6U0Q1"/>
<dbReference type="SUPFAM" id="SSF46689">
    <property type="entry name" value="Homeodomain-like"/>
    <property type="match status" value="1"/>
</dbReference>
<keyword evidence="3 5" id="KW-0371">Homeobox</keyword>
<dbReference type="HOGENOM" id="CLU_764124_0_0_1"/>
<dbReference type="GO" id="GO:0003677">
    <property type="term" value="F:DNA binding"/>
    <property type="evidence" value="ECO:0007669"/>
    <property type="project" value="UniProtKB-UniRule"/>
</dbReference>
<dbReference type="GO" id="GO:0000981">
    <property type="term" value="F:DNA-binding transcription factor activity, RNA polymerase II-specific"/>
    <property type="evidence" value="ECO:0007669"/>
    <property type="project" value="InterPro"/>
</dbReference>
<dbReference type="PANTHER" id="PTHR24333">
    <property type="entry name" value="HOMEO BOX HB9 LIKE A-RELATED"/>
    <property type="match status" value="1"/>
</dbReference>
<dbReference type="InterPro" id="IPR001356">
    <property type="entry name" value="HD"/>
</dbReference>
<feature type="region of interest" description="Disordered" evidence="7">
    <location>
        <begin position="243"/>
        <end position="295"/>
    </location>
</feature>
<evidence type="ECO:0000313" key="10">
    <source>
        <dbReference type="EMBL" id="ERL94315.1"/>
    </source>
</evidence>
<dbReference type="OrthoDB" id="6159439at2759"/>
<accession>N6U0Q1</accession>
<keyword evidence="4 5" id="KW-0539">Nucleus</keyword>
<proteinExistence type="predicted"/>
<dbReference type="Proteomes" id="UP000030742">
    <property type="component" value="Unassembled WGS sequence"/>
</dbReference>
<comment type="subcellular location">
    <subcellularLocation>
        <location evidence="1 5 6">Nucleus</location>
    </subcellularLocation>
</comment>
<reference evidence="9 11" key="1">
    <citation type="journal article" date="2013" name="Genome Biol.">
        <title>Draft genome of the mountain pine beetle, Dendroctonus ponderosae Hopkins, a major forest pest.</title>
        <authorList>
            <person name="Keeling C.I."/>
            <person name="Yuen M.M."/>
            <person name="Liao N.Y."/>
            <person name="Docking T.R."/>
            <person name="Chan S.K."/>
            <person name="Taylor G.A."/>
            <person name="Palmquist D.L."/>
            <person name="Jackman S.D."/>
            <person name="Nguyen A."/>
            <person name="Li M."/>
            <person name="Henderson H."/>
            <person name="Janes J.K."/>
            <person name="Zhao Y."/>
            <person name="Pandoh P."/>
            <person name="Moore R."/>
            <person name="Sperling F.A."/>
            <person name="Huber D.P."/>
            <person name="Birol I."/>
            <person name="Jones S.J."/>
            <person name="Bohlmann J."/>
        </authorList>
    </citation>
    <scope>NUCLEOTIDE SEQUENCE</scope>
</reference>
<sequence length="363" mass="40869">MSTEIKDQSPEYRLSPEQITDIVDANQSASMNINCSVDFHSSFGVSCERFSWHEHVYRKMSNKPTPHYIENILGLGSINSQSQTLNTRQNTYPNRCTVSNLEINEPLNLSVKSEPTVRTKCAKEPTTRKRKKARETVEPKAELPEEKTVLHVDSSYPKIDTAQPTVVDDVFENKKGKKKARTTFTGRQIFELEKQFEQKKYLSSSERSEMANLLNVTETQVKIWFQNRRTKWKKIDNISNAEAAEHKTVGSKAEDSRSSQTHQRSSGNSHSQSSNSSIESDSKGSAISSAVAEHHSQPTFKDILQDFSSEPGLEGIASNEDKFDKQIDDAKDVLLNLSFSGSEASQPLICINARKNRSRSDGF</sequence>
<feature type="DNA-binding region" description="Homeobox" evidence="5">
    <location>
        <begin position="177"/>
        <end position="236"/>
    </location>
</feature>
<dbReference type="GO" id="GO:0005634">
    <property type="term" value="C:nucleus"/>
    <property type="evidence" value="ECO:0007669"/>
    <property type="project" value="UniProtKB-SubCell"/>
</dbReference>
<protein>
    <recommendedName>
        <fullName evidence="8">Homeobox domain-containing protein</fullName>
    </recommendedName>
</protein>
<evidence type="ECO:0000256" key="2">
    <source>
        <dbReference type="ARBA" id="ARBA00023125"/>
    </source>
</evidence>
<evidence type="ECO:0000313" key="9">
    <source>
        <dbReference type="EMBL" id="ENN74181.1"/>
    </source>
</evidence>